<accession>A0AAN8EYS6</accession>
<organism evidence="1 2">
    <name type="scientific">Trichostrongylus colubriformis</name>
    <name type="common">Black scour worm</name>
    <dbReference type="NCBI Taxonomy" id="6319"/>
    <lineage>
        <taxon>Eukaryota</taxon>
        <taxon>Metazoa</taxon>
        <taxon>Ecdysozoa</taxon>
        <taxon>Nematoda</taxon>
        <taxon>Chromadorea</taxon>
        <taxon>Rhabditida</taxon>
        <taxon>Rhabditina</taxon>
        <taxon>Rhabditomorpha</taxon>
        <taxon>Strongyloidea</taxon>
        <taxon>Trichostrongylidae</taxon>
        <taxon>Trichostrongylus</taxon>
    </lineage>
</organism>
<reference evidence="1 2" key="1">
    <citation type="submission" date="2019-10" db="EMBL/GenBank/DDBJ databases">
        <title>Assembly and Annotation for the nematode Trichostrongylus colubriformis.</title>
        <authorList>
            <person name="Martin J."/>
        </authorList>
    </citation>
    <scope>NUCLEOTIDE SEQUENCE [LARGE SCALE GENOMIC DNA]</scope>
    <source>
        <strain evidence="1">G859</strain>
        <tissue evidence="1">Whole worm</tissue>
    </source>
</reference>
<evidence type="ECO:0000313" key="2">
    <source>
        <dbReference type="Proteomes" id="UP001331761"/>
    </source>
</evidence>
<keyword evidence="2" id="KW-1185">Reference proteome</keyword>
<dbReference type="EMBL" id="WIXE01021075">
    <property type="protein sequence ID" value="KAK5968737.1"/>
    <property type="molecule type" value="Genomic_DNA"/>
</dbReference>
<gene>
    <name evidence="1" type="ORF">GCK32_017460</name>
</gene>
<comment type="caution">
    <text evidence="1">The sequence shown here is derived from an EMBL/GenBank/DDBJ whole genome shotgun (WGS) entry which is preliminary data.</text>
</comment>
<protein>
    <submittedName>
        <fullName evidence="1">Uncharacterized protein</fullName>
    </submittedName>
</protein>
<dbReference type="Proteomes" id="UP001331761">
    <property type="component" value="Unassembled WGS sequence"/>
</dbReference>
<dbReference type="AlphaFoldDB" id="A0AAN8EYS6"/>
<name>A0AAN8EYS6_TRICO</name>
<proteinExistence type="predicted"/>
<sequence>MKTYVGASKCVQHESYEGKVLWSDKFGRVFYSAEEKDLTKLVIYSTYVQRVYAFLFDVIRFVGDVIFCQLWPNLGDFFNTTPHFLTKSPLALKTTSITSDVSKILSSDCVHNIMTVAVNRYDVFQRRLTRSLR</sequence>
<evidence type="ECO:0000313" key="1">
    <source>
        <dbReference type="EMBL" id="KAK5968737.1"/>
    </source>
</evidence>